<keyword evidence="4" id="KW-1185">Reference proteome</keyword>
<keyword evidence="1" id="KW-0175">Coiled coil</keyword>
<evidence type="ECO:0000313" key="4">
    <source>
        <dbReference type="Proteomes" id="UP001271780"/>
    </source>
</evidence>
<evidence type="ECO:0008006" key="5">
    <source>
        <dbReference type="Google" id="ProtNLM"/>
    </source>
</evidence>
<dbReference type="EMBL" id="JAVIIZ010000001">
    <property type="protein sequence ID" value="MDX8471069.1"/>
    <property type="molecule type" value="Genomic_DNA"/>
</dbReference>
<comment type="caution">
    <text evidence="3">The sequence shown here is derived from an EMBL/GenBank/DDBJ whole genome shotgun (WGS) entry which is preliminary data.</text>
</comment>
<name>A0ABU4XBY5_9HYPH</name>
<reference evidence="3 4" key="1">
    <citation type="submission" date="2023-08" db="EMBL/GenBank/DDBJ databases">
        <title>Implementing the SeqCode for naming new Mesorhizobium species isolated from Vachellia karroo root nodules.</title>
        <authorList>
            <person name="Van Lill M."/>
        </authorList>
    </citation>
    <scope>NUCLEOTIDE SEQUENCE [LARGE SCALE GENOMIC DNA]</scope>
    <source>
        <strain evidence="3 4">VK23A</strain>
    </source>
</reference>
<feature type="region of interest" description="Disordered" evidence="2">
    <location>
        <begin position="416"/>
        <end position="451"/>
    </location>
</feature>
<evidence type="ECO:0000313" key="3">
    <source>
        <dbReference type="EMBL" id="MDX8471069.1"/>
    </source>
</evidence>
<gene>
    <name evidence="3" type="ORF">RFM27_03180</name>
</gene>
<sequence>MVAHKGPYRRHFQHAAEADGATCSSAGETALHKFAKETLQRALKLRLEGLTESDGRHSVVVVKEQEFEFDDAVLEKREGDIVPDVVCRKGDRILYVEFKVTHGCDSEKLEKLRRLGVGALEIDLSRYRDCPLAELGNAILTEAPRVWLHNPKIPAARNRLEELERERLAAIDEKARELLAKLPTLQGPASTVGVWEEAAALRGLADAVSPGRRAIGFAVREQEWKSLVLLQFGLVAVNGFTVKEAFAAIKKEGWVARPLAFVSDEVADGLRRVAGDIVTPWEALAEFIEKMKKAGMLMVSGPGRRLHGGRLLRTTIRSAIETRERPARRTEELKRLVDRILLRVRKAYKENFDFRTWLDSDIGDGTVPAATVASETEDSFDLLVERLSTLSKGMSSYPPHLPEGMTLGLPVLDEVADREKSRRESEDRRDREAAETVKREADDRESRLLRPATAAMGAEAAGGWMDLLRDDLQGVSPRVMARRSEADFWKAVDALDRWREAQRIEIEREELKADSLAKLRKAARADFKRDDYADLWMRQPHKGLSGTKPEEYCVDDATLAACVALLPGSLRRR</sequence>
<proteinExistence type="predicted"/>
<dbReference type="Proteomes" id="UP001271780">
    <property type="component" value="Unassembled WGS sequence"/>
</dbReference>
<dbReference type="RefSeq" id="WP_320315236.1">
    <property type="nucleotide sequence ID" value="NZ_JAVIIX010000001.1"/>
</dbReference>
<feature type="compositionally biased region" description="Basic and acidic residues" evidence="2">
    <location>
        <begin position="416"/>
        <end position="448"/>
    </location>
</feature>
<protein>
    <recommendedName>
        <fullName evidence="5">DUF2384 domain-containing protein</fullName>
    </recommendedName>
</protein>
<feature type="coiled-coil region" evidence="1">
    <location>
        <begin position="153"/>
        <end position="180"/>
    </location>
</feature>
<evidence type="ECO:0000256" key="1">
    <source>
        <dbReference type="SAM" id="Coils"/>
    </source>
</evidence>
<accession>A0ABU4XBY5</accession>
<organism evidence="3 4">
    <name type="scientific">Mesorhizobium dulcispinae</name>
    <dbReference type="NCBI Taxonomy" id="3072316"/>
    <lineage>
        <taxon>Bacteria</taxon>
        <taxon>Pseudomonadati</taxon>
        <taxon>Pseudomonadota</taxon>
        <taxon>Alphaproteobacteria</taxon>
        <taxon>Hyphomicrobiales</taxon>
        <taxon>Phyllobacteriaceae</taxon>
        <taxon>Mesorhizobium</taxon>
    </lineage>
</organism>
<evidence type="ECO:0000256" key="2">
    <source>
        <dbReference type="SAM" id="MobiDB-lite"/>
    </source>
</evidence>